<reference evidence="2" key="1">
    <citation type="submission" date="2021-11" db="EMBL/GenBank/DDBJ databases">
        <title>Cultivation dependent microbiological survey of springs from the worlds oldest radium mine currently devoted to the extraction of radon-saturated water.</title>
        <authorList>
            <person name="Kapinusova G."/>
            <person name="Smrhova T."/>
            <person name="Strejcek M."/>
            <person name="Suman J."/>
            <person name="Jani K."/>
            <person name="Pajer P."/>
            <person name="Uhlik O."/>
        </authorList>
    </citation>
    <scope>NUCLEOTIDE SEQUENCE [LARGE SCALE GENOMIC DNA]</scope>
    <source>
        <strain evidence="2">J379</strain>
    </source>
</reference>
<evidence type="ECO:0000313" key="1">
    <source>
        <dbReference type="EMBL" id="UUY05792.1"/>
    </source>
</evidence>
<dbReference type="CDD" id="cd07812">
    <property type="entry name" value="SRPBCC"/>
    <property type="match status" value="1"/>
</dbReference>
<dbReference type="Proteomes" id="UP001058860">
    <property type="component" value="Chromosome"/>
</dbReference>
<name>A0ABY5PMB4_9ACTN</name>
<protein>
    <submittedName>
        <fullName evidence="1">SRPBCC family protein</fullName>
    </submittedName>
</protein>
<keyword evidence="2" id="KW-1185">Reference proteome</keyword>
<dbReference type="InterPro" id="IPR023393">
    <property type="entry name" value="START-like_dom_sf"/>
</dbReference>
<proteinExistence type="predicted"/>
<evidence type="ECO:0000313" key="2">
    <source>
        <dbReference type="Proteomes" id="UP001058860"/>
    </source>
</evidence>
<dbReference type="SUPFAM" id="SSF55961">
    <property type="entry name" value="Bet v1-like"/>
    <property type="match status" value="1"/>
</dbReference>
<organism evidence="1 2">
    <name type="scientific">Svornostia abyssi</name>
    <dbReference type="NCBI Taxonomy" id="2898438"/>
    <lineage>
        <taxon>Bacteria</taxon>
        <taxon>Bacillati</taxon>
        <taxon>Actinomycetota</taxon>
        <taxon>Thermoleophilia</taxon>
        <taxon>Solirubrobacterales</taxon>
        <taxon>Baekduiaceae</taxon>
        <taxon>Svornostia</taxon>
    </lineage>
</organism>
<dbReference type="InterPro" id="IPR019587">
    <property type="entry name" value="Polyketide_cyclase/dehydratase"/>
</dbReference>
<dbReference type="Pfam" id="PF10604">
    <property type="entry name" value="Polyketide_cyc2"/>
    <property type="match status" value="1"/>
</dbReference>
<accession>A0ABY5PMB4</accession>
<gene>
    <name evidence="1" type="ORF">LRS13_09810</name>
</gene>
<sequence>MSEVVTTIDIAAPPQEVWDVMLDATRTKEWVTIVREVGEVDDGPLRPGFHMAQTLAIRGIPFHVKWVLEAVRVPEFAHWEGKGPARSKATIEYHLKALPDGGTRVEYRNEFKTPLGPLGAVASKALIGGIPEHEAIASLQRLKALLEQ</sequence>
<dbReference type="EMBL" id="CP088295">
    <property type="protein sequence ID" value="UUY05792.1"/>
    <property type="molecule type" value="Genomic_DNA"/>
</dbReference>
<dbReference type="RefSeq" id="WP_353866232.1">
    <property type="nucleotide sequence ID" value="NZ_CP088295.1"/>
</dbReference>
<dbReference type="Gene3D" id="3.30.530.20">
    <property type="match status" value="1"/>
</dbReference>